<evidence type="ECO:0000256" key="1">
    <source>
        <dbReference type="SAM" id="MobiDB-lite"/>
    </source>
</evidence>
<feature type="region of interest" description="Disordered" evidence="1">
    <location>
        <begin position="1"/>
        <end position="36"/>
    </location>
</feature>
<evidence type="ECO:0000313" key="2">
    <source>
        <dbReference type="EMBL" id="EEF24966.1"/>
    </source>
</evidence>
<accession>B9TGP7</accession>
<gene>
    <name evidence="2" type="ORF">RCOM_1816150</name>
</gene>
<feature type="compositionally biased region" description="Basic and acidic residues" evidence="1">
    <location>
        <begin position="18"/>
        <end position="36"/>
    </location>
</feature>
<keyword evidence="3" id="KW-1185">Reference proteome</keyword>
<dbReference type="InParanoid" id="B9TGP7"/>
<dbReference type="EMBL" id="EQ980825">
    <property type="protein sequence ID" value="EEF24966.1"/>
    <property type="molecule type" value="Genomic_DNA"/>
</dbReference>
<proteinExistence type="predicted"/>
<sequence length="196" mass="21767">MGNLLGIGKASTSSDQVVTRDEHRGIGPEKDSGGTRERGAFWTINLNLSGVVLAPKVASRKEILAEFQPTEQPDQHPISTHCSIDGQRRLEAQINTKRAVEVNRFVRSRLYNKDSSYKSPNKVRTSTDISGKRVVYPAEWARVEHADLELCKTRAIFFESNGVSETFLDALWLTKGAACAELAYAAEDLLLEKGYQ</sequence>
<organism evidence="2 3">
    <name type="scientific">Ricinus communis</name>
    <name type="common">Castor bean</name>
    <dbReference type="NCBI Taxonomy" id="3988"/>
    <lineage>
        <taxon>Eukaryota</taxon>
        <taxon>Viridiplantae</taxon>
        <taxon>Streptophyta</taxon>
        <taxon>Embryophyta</taxon>
        <taxon>Tracheophyta</taxon>
        <taxon>Spermatophyta</taxon>
        <taxon>Magnoliopsida</taxon>
        <taxon>eudicotyledons</taxon>
        <taxon>Gunneridae</taxon>
        <taxon>Pentapetalae</taxon>
        <taxon>rosids</taxon>
        <taxon>fabids</taxon>
        <taxon>Malpighiales</taxon>
        <taxon>Euphorbiaceae</taxon>
        <taxon>Acalyphoideae</taxon>
        <taxon>Acalypheae</taxon>
        <taxon>Ricinus</taxon>
    </lineage>
</organism>
<dbReference type="AlphaFoldDB" id="B9TGP7"/>
<name>B9TGP7_RICCO</name>
<dbReference type="Proteomes" id="UP000008311">
    <property type="component" value="Unassembled WGS sequence"/>
</dbReference>
<feature type="non-terminal residue" evidence="2">
    <location>
        <position position="196"/>
    </location>
</feature>
<evidence type="ECO:0000313" key="3">
    <source>
        <dbReference type="Proteomes" id="UP000008311"/>
    </source>
</evidence>
<protein>
    <submittedName>
        <fullName evidence="2">Uncharacterized protein</fullName>
    </submittedName>
</protein>
<reference evidence="3" key="1">
    <citation type="journal article" date="2010" name="Nat. Biotechnol.">
        <title>Draft genome sequence of the oilseed species Ricinus communis.</title>
        <authorList>
            <person name="Chan A.P."/>
            <person name="Crabtree J."/>
            <person name="Zhao Q."/>
            <person name="Lorenzi H."/>
            <person name="Orvis J."/>
            <person name="Puiu D."/>
            <person name="Melake-Berhan A."/>
            <person name="Jones K.M."/>
            <person name="Redman J."/>
            <person name="Chen G."/>
            <person name="Cahoon E.B."/>
            <person name="Gedil M."/>
            <person name="Stanke M."/>
            <person name="Haas B.J."/>
            <person name="Wortman J.R."/>
            <person name="Fraser-Liggett C.M."/>
            <person name="Ravel J."/>
            <person name="Rabinowicz P.D."/>
        </authorList>
    </citation>
    <scope>NUCLEOTIDE SEQUENCE [LARGE SCALE GENOMIC DNA]</scope>
    <source>
        <strain evidence="3">cv. Hale</strain>
    </source>
</reference>